<dbReference type="PANTHER" id="PTHR31361:SF1">
    <property type="entry name" value="BETA-GLUCAN SYNTHESIS-ASSOCIATED PROTEIN KRE6-RELATED"/>
    <property type="match status" value="1"/>
</dbReference>
<organism evidence="5 6">
    <name type="scientific">Aphanomyces astaci</name>
    <name type="common">Crayfish plague agent</name>
    <dbReference type="NCBI Taxonomy" id="112090"/>
    <lineage>
        <taxon>Eukaryota</taxon>
        <taxon>Sar</taxon>
        <taxon>Stramenopiles</taxon>
        <taxon>Oomycota</taxon>
        <taxon>Saprolegniomycetes</taxon>
        <taxon>Saprolegniales</taxon>
        <taxon>Verrucalvaceae</taxon>
        <taxon>Aphanomyces</taxon>
    </lineage>
</organism>
<comment type="subcellular location">
    <subcellularLocation>
        <location evidence="1">Membrane</location>
    </subcellularLocation>
</comment>
<protein>
    <submittedName>
        <fullName evidence="5">Uncharacterized protein</fullName>
    </submittedName>
</protein>
<dbReference type="PANTHER" id="PTHR31361">
    <property type="entry name" value="BETA-GLUCAN SYNTHESIS-ASSOCIATED PROTEIN KRE6-RELATED"/>
    <property type="match status" value="1"/>
</dbReference>
<sequence length="108" mass="11702">MLALVLPPAVMVHAVDTDYGGYPARSGVGIWVDVDTPMDARTKVSSRGESWDLVMSDEFEIEGRSFVAGKDHLWTAVDIPDGVNAALEMYNSSNVYTKNGRCTCGTIC</sequence>
<proteinExistence type="predicted"/>
<dbReference type="GO" id="GO:0015926">
    <property type="term" value="F:glucosidase activity"/>
    <property type="evidence" value="ECO:0007669"/>
    <property type="project" value="TreeGrafter"/>
</dbReference>
<dbReference type="Pfam" id="PF03935">
    <property type="entry name" value="SKN1_KRE6_Sbg1"/>
    <property type="match status" value="1"/>
</dbReference>
<dbReference type="Proteomes" id="UP000275652">
    <property type="component" value="Unassembled WGS sequence"/>
</dbReference>
<evidence type="ECO:0000256" key="1">
    <source>
        <dbReference type="ARBA" id="ARBA00004370"/>
    </source>
</evidence>
<dbReference type="InterPro" id="IPR005629">
    <property type="entry name" value="Skn1/Kre6/Sbg1"/>
</dbReference>
<dbReference type="AlphaFoldDB" id="A0A9X8DMG1"/>
<dbReference type="Gene3D" id="2.60.120.200">
    <property type="match status" value="1"/>
</dbReference>
<dbReference type="EMBL" id="QUTI01044177">
    <property type="protein sequence ID" value="RLN99974.1"/>
    <property type="molecule type" value="Genomic_DNA"/>
</dbReference>
<comment type="caution">
    <text evidence="5">The sequence shown here is derived from an EMBL/GenBank/DDBJ whole genome shotgun (WGS) entry which is preliminary data.</text>
</comment>
<evidence type="ECO:0000256" key="2">
    <source>
        <dbReference type="ARBA" id="ARBA00023136"/>
    </source>
</evidence>
<dbReference type="GO" id="GO:0071555">
    <property type="term" value="P:cell wall organization"/>
    <property type="evidence" value="ECO:0007669"/>
    <property type="project" value="UniProtKB-KW"/>
</dbReference>
<accession>A0A9X8DMG1</accession>
<dbReference type="GO" id="GO:0005886">
    <property type="term" value="C:plasma membrane"/>
    <property type="evidence" value="ECO:0007669"/>
    <property type="project" value="TreeGrafter"/>
</dbReference>
<evidence type="ECO:0000256" key="4">
    <source>
        <dbReference type="ARBA" id="ARBA00023316"/>
    </source>
</evidence>
<keyword evidence="2" id="KW-0472">Membrane</keyword>
<gene>
    <name evidence="5" type="ORF">DYB28_003686</name>
</gene>
<keyword evidence="3" id="KW-0325">Glycoprotein</keyword>
<evidence type="ECO:0000256" key="3">
    <source>
        <dbReference type="ARBA" id="ARBA00023180"/>
    </source>
</evidence>
<evidence type="ECO:0000313" key="6">
    <source>
        <dbReference type="Proteomes" id="UP000275652"/>
    </source>
</evidence>
<reference evidence="5 6" key="1">
    <citation type="journal article" date="2018" name="J. Invertebr. Pathol.">
        <title>New genotyping method for the causative agent of crayfish plague (Aphanomyces astaci) based on whole genome data.</title>
        <authorList>
            <person name="Minardi D."/>
            <person name="Studholme D.J."/>
            <person name="van der Giezen M."/>
            <person name="Pretto T."/>
            <person name="Oidtmann B."/>
        </authorList>
    </citation>
    <scope>NUCLEOTIDE SEQUENCE [LARGE SCALE GENOMIC DNA]</scope>
    <source>
        <strain evidence="5 6">KB13</strain>
    </source>
</reference>
<evidence type="ECO:0000313" key="5">
    <source>
        <dbReference type="EMBL" id="RLN99974.1"/>
    </source>
</evidence>
<dbReference type="GO" id="GO:0005789">
    <property type="term" value="C:endoplasmic reticulum membrane"/>
    <property type="evidence" value="ECO:0007669"/>
    <property type="project" value="TreeGrafter"/>
</dbReference>
<keyword evidence="4" id="KW-0961">Cell wall biogenesis/degradation</keyword>
<name>A0A9X8DMG1_APHAT</name>
<dbReference type="GO" id="GO:0006078">
    <property type="term" value="P:(1-&gt;6)-beta-D-glucan biosynthetic process"/>
    <property type="evidence" value="ECO:0007669"/>
    <property type="project" value="TreeGrafter"/>
</dbReference>